<evidence type="ECO:0000313" key="1">
    <source>
        <dbReference type="EMBL" id="MBB6174070.1"/>
    </source>
</evidence>
<dbReference type="AlphaFoldDB" id="A0A7W9YKX4"/>
<evidence type="ECO:0000313" key="2">
    <source>
        <dbReference type="Proteomes" id="UP000546642"/>
    </source>
</evidence>
<dbReference type="RefSeq" id="WP_184077878.1">
    <property type="nucleotide sequence ID" value="NZ_JACHDS010000001.1"/>
</dbReference>
<dbReference type="Proteomes" id="UP000546642">
    <property type="component" value="Unassembled WGS sequence"/>
</dbReference>
<gene>
    <name evidence="1" type="ORF">HNR23_004130</name>
</gene>
<dbReference type="EMBL" id="JACHDS010000001">
    <property type="protein sequence ID" value="MBB6174070.1"/>
    <property type="molecule type" value="Genomic_DNA"/>
</dbReference>
<comment type="caution">
    <text evidence="1">The sequence shown here is derived from an EMBL/GenBank/DDBJ whole genome shotgun (WGS) entry which is preliminary data.</text>
</comment>
<name>A0A7W9YKX4_9ACTN</name>
<accession>A0A7W9YKX4</accession>
<organism evidence="1 2">
    <name type="scientific">Nocardiopsis mwathae</name>
    <dbReference type="NCBI Taxonomy" id="1472723"/>
    <lineage>
        <taxon>Bacteria</taxon>
        <taxon>Bacillati</taxon>
        <taxon>Actinomycetota</taxon>
        <taxon>Actinomycetes</taxon>
        <taxon>Streptosporangiales</taxon>
        <taxon>Nocardiopsidaceae</taxon>
        <taxon>Nocardiopsis</taxon>
    </lineage>
</organism>
<protein>
    <submittedName>
        <fullName evidence="1">Uncharacterized protein</fullName>
    </submittedName>
</protein>
<sequence length="79" mass="8516">MSTTFDIHDLDPDEMNIVDSADGREVFIELGDRTRFAVPTTGPGAVRGAAAMQRLSDLAHEAFHRATWRAIADATGGDT</sequence>
<keyword evidence="2" id="KW-1185">Reference proteome</keyword>
<reference evidence="1 2" key="1">
    <citation type="submission" date="2020-08" db="EMBL/GenBank/DDBJ databases">
        <title>Sequencing the genomes of 1000 actinobacteria strains.</title>
        <authorList>
            <person name="Klenk H.-P."/>
        </authorList>
    </citation>
    <scope>NUCLEOTIDE SEQUENCE [LARGE SCALE GENOMIC DNA]</scope>
    <source>
        <strain evidence="1 2">DSM 46659</strain>
    </source>
</reference>
<proteinExistence type="predicted"/>